<comment type="caution">
    <text evidence="2">The sequence shown here is derived from an EMBL/GenBank/DDBJ whole genome shotgun (WGS) entry which is preliminary data.</text>
</comment>
<reference evidence="2 3" key="1">
    <citation type="submission" date="2017-05" db="EMBL/GenBank/DDBJ databases">
        <authorList>
            <person name="Varghese N."/>
            <person name="Submissions S."/>
        </authorList>
    </citation>
    <scope>NUCLEOTIDE SEQUENCE [LARGE SCALE GENOMIC DNA]</scope>
    <source>
        <strain evidence="2 3">DSM 18015</strain>
    </source>
</reference>
<sequence>MVKNTQPRNTKILQILAIKNFPILFLLLVGCKSPSDKIKDVILYNDSVGYWNYEWPRDRAEFYGFTFKFNKNGKLIKYSYSKLENERRIFNDPGIWQRMEWGVANDSILTLMNYNSQIKITKYNQDTIWLYDKEVKRKEMLIRVKGELNIVN</sequence>
<keyword evidence="1" id="KW-1133">Transmembrane helix</keyword>
<keyword evidence="1" id="KW-0812">Transmembrane</keyword>
<evidence type="ECO:0000256" key="1">
    <source>
        <dbReference type="SAM" id="Phobius"/>
    </source>
</evidence>
<accession>A0ABY1R7L8</accession>
<keyword evidence="1" id="KW-0472">Membrane</keyword>
<protein>
    <recommendedName>
        <fullName evidence="4">Lipocalin-like domain-containing protein</fullName>
    </recommendedName>
</protein>
<organism evidence="2 3">
    <name type="scientific">Epilithonimonas pallida</name>
    <dbReference type="NCBI Taxonomy" id="373671"/>
    <lineage>
        <taxon>Bacteria</taxon>
        <taxon>Pseudomonadati</taxon>
        <taxon>Bacteroidota</taxon>
        <taxon>Flavobacteriia</taxon>
        <taxon>Flavobacteriales</taxon>
        <taxon>Weeksellaceae</taxon>
        <taxon>Chryseobacterium group</taxon>
        <taxon>Epilithonimonas</taxon>
    </lineage>
</organism>
<evidence type="ECO:0000313" key="2">
    <source>
        <dbReference type="EMBL" id="SMP97446.1"/>
    </source>
</evidence>
<dbReference type="Proteomes" id="UP001158050">
    <property type="component" value="Unassembled WGS sequence"/>
</dbReference>
<feature type="transmembrane region" description="Helical" evidence="1">
    <location>
        <begin position="12"/>
        <end position="30"/>
    </location>
</feature>
<dbReference type="PROSITE" id="PS51257">
    <property type="entry name" value="PROKAR_LIPOPROTEIN"/>
    <property type="match status" value="1"/>
</dbReference>
<proteinExistence type="predicted"/>
<keyword evidence="3" id="KW-1185">Reference proteome</keyword>
<evidence type="ECO:0000313" key="3">
    <source>
        <dbReference type="Proteomes" id="UP001158050"/>
    </source>
</evidence>
<name>A0ABY1R7L8_9FLAO</name>
<evidence type="ECO:0008006" key="4">
    <source>
        <dbReference type="Google" id="ProtNLM"/>
    </source>
</evidence>
<gene>
    <name evidence="2" type="ORF">SAMN05421679_11330</name>
</gene>
<dbReference type="EMBL" id="FXUO01000013">
    <property type="protein sequence ID" value="SMP97446.1"/>
    <property type="molecule type" value="Genomic_DNA"/>
</dbReference>